<dbReference type="PANTHER" id="PTHR24346:SF49">
    <property type="entry name" value="NIM1 SERINE_THREONINE PROTEIN KINASE"/>
    <property type="match status" value="1"/>
</dbReference>
<keyword evidence="3" id="KW-0808">Transferase</keyword>
<keyword evidence="9" id="KW-1133">Transmembrane helix</keyword>
<proteinExistence type="predicted"/>
<feature type="transmembrane region" description="Helical" evidence="9">
    <location>
        <begin position="343"/>
        <end position="360"/>
    </location>
</feature>
<feature type="transmembrane region" description="Helical" evidence="9">
    <location>
        <begin position="156"/>
        <end position="179"/>
    </location>
</feature>
<comment type="catalytic activity">
    <reaction evidence="8">
        <text>L-seryl-[protein] + ATP = O-phospho-L-seryl-[protein] + ADP + H(+)</text>
        <dbReference type="Rhea" id="RHEA:17989"/>
        <dbReference type="Rhea" id="RHEA-COMP:9863"/>
        <dbReference type="Rhea" id="RHEA-COMP:11604"/>
        <dbReference type="ChEBI" id="CHEBI:15378"/>
        <dbReference type="ChEBI" id="CHEBI:29999"/>
        <dbReference type="ChEBI" id="CHEBI:30616"/>
        <dbReference type="ChEBI" id="CHEBI:83421"/>
        <dbReference type="ChEBI" id="CHEBI:456216"/>
        <dbReference type="EC" id="2.7.11.1"/>
    </reaction>
</comment>
<evidence type="ECO:0000256" key="2">
    <source>
        <dbReference type="ARBA" id="ARBA00022527"/>
    </source>
</evidence>
<gene>
    <name evidence="11" type="primary">NIM1K</name>
</gene>
<reference evidence="11" key="2">
    <citation type="submission" date="2025-09" db="UniProtKB">
        <authorList>
            <consortium name="Ensembl"/>
        </authorList>
    </citation>
    <scope>IDENTIFICATION</scope>
</reference>
<dbReference type="FunFam" id="1.10.510.10:FF:000571">
    <property type="entry name" value="Maternal embryonic leucine zipper kinase"/>
    <property type="match status" value="1"/>
</dbReference>
<keyword evidence="9" id="KW-0472">Membrane</keyword>
<organism evidence="11 12">
    <name type="scientific">Varanus komodoensis</name>
    <name type="common">Komodo dragon</name>
    <dbReference type="NCBI Taxonomy" id="61221"/>
    <lineage>
        <taxon>Eukaryota</taxon>
        <taxon>Metazoa</taxon>
        <taxon>Chordata</taxon>
        <taxon>Craniata</taxon>
        <taxon>Vertebrata</taxon>
        <taxon>Euteleostomi</taxon>
        <taxon>Lepidosauria</taxon>
        <taxon>Squamata</taxon>
        <taxon>Bifurcata</taxon>
        <taxon>Unidentata</taxon>
        <taxon>Episquamata</taxon>
        <taxon>Toxicofera</taxon>
        <taxon>Anguimorpha</taxon>
        <taxon>Paleoanguimorpha</taxon>
        <taxon>Varanoidea</taxon>
        <taxon>Varanidae</taxon>
        <taxon>Varanus</taxon>
    </lineage>
</organism>
<evidence type="ECO:0000256" key="5">
    <source>
        <dbReference type="ARBA" id="ARBA00022777"/>
    </source>
</evidence>
<evidence type="ECO:0000256" key="8">
    <source>
        <dbReference type="ARBA" id="ARBA00048679"/>
    </source>
</evidence>
<keyword evidence="6" id="KW-0067">ATP-binding</keyword>
<evidence type="ECO:0000256" key="6">
    <source>
        <dbReference type="ARBA" id="ARBA00022840"/>
    </source>
</evidence>
<dbReference type="Pfam" id="PF00069">
    <property type="entry name" value="Pkinase"/>
    <property type="match status" value="1"/>
</dbReference>
<evidence type="ECO:0000259" key="10">
    <source>
        <dbReference type="PROSITE" id="PS50011"/>
    </source>
</evidence>
<dbReference type="GO" id="GO:0050321">
    <property type="term" value="F:tau-protein kinase activity"/>
    <property type="evidence" value="ECO:0007669"/>
    <property type="project" value="TreeGrafter"/>
</dbReference>
<dbReference type="PROSITE" id="PS00108">
    <property type="entry name" value="PROTEIN_KINASE_ST"/>
    <property type="match status" value="1"/>
</dbReference>
<sequence length="361" mass="41607">MTVFPEKVAIKILDKTKLDQKTQRLLSREISSMEKLHHPNIIRLYEVMETLSKLHLVMEYASGGELFAKITTEGKLSEVESKHIFSQIVSAVKHMHESSIIHRDLKAENVFYTSNTCVKVGDFGFSTISRKEETLNTFCGSPPYAAPELFRDESYIGVYVDIWALGILLYFMTTGLMPFRADTVGKLKKCILEGMYVLPLFLSEPCQKLIRGVLQPVPSERYSIEYIMNNEWMKGVQYPKPLEPFKLDPKYFLGIMEEHIQNNHRRVSHSSITGIYRIILHRVQKKRAMETVPIISQPEPREQESKKDQTTYRGLKHSSKLCQSGSQPNLPYKVVVVRIKWNCISYLGFLCCSVTIINIYK</sequence>
<dbReference type="AlphaFoldDB" id="A0A8D2IRP8"/>
<dbReference type="InterPro" id="IPR049571">
    <property type="entry name" value="NIM1K_STKc"/>
</dbReference>
<dbReference type="PROSITE" id="PS50011">
    <property type="entry name" value="PROTEIN_KINASE_DOM"/>
    <property type="match status" value="1"/>
</dbReference>
<evidence type="ECO:0000256" key="3">
    <source>
        <dbReference type="ARBA" id="ARBA00022679"/>
    </source>
</evidence>
<dbReference type="InterPro" id="IPR000719">
    <property type="entry name" value="Prot_kinase_dom"/>
</dbReference>
<dbReference type="Proteomes" id="UP000694545">
    <property type="component" value="Unplaced"/>
</dbReference>
<evidence type="ECO:0000256" key="9">
    <source>
        <dbReference type="SAM" id="Phobius"/>
    </source>
</evidence>
<dbReference type="PANTHER" id="PTHR24346">
    <property type="entry name" value="MAP/MICROTUBULE AFFINITY-REGULATING KINASE"/>
    <property type="match status" value="1"/>
</dbReference>
<dbReference type="GO" id="GO:0000226">
    <property type="term" value="P:microtubule cytoskeleton organization"/>
    <property type="evidence" value="ECO:0007669"/>
    <property type="project" value="TreeGrafter"/>
</dbReference>
<comment type="catalytic activity">
    <reaction evidence="7">
        <text>L-threonyl-[protein] + ATP = O-phospho-L-threonyl-[protein] + ADP + H(+)</text>
        <dbReference type="Rhea" id="RHEA:46608"/>
        <dbReference type="Rhea" id="RHEA-COMP:11060"/>
        <dbReference type="Rhea" id="RHEA-COMP:11605"/>
        <dbReference type="ChEBI" id="CHEBI:15378"/>
        <dbReference type="ChEBI" id="CHEBI:30013"/>
        <dbReference type="ChEBI" id="CHEBI:30616"/>
        <dbReference type="ChEBI" id="CHEBI:61977"/>
        <dbReference type="ChEBI" id="CHEBI:456216"/>
        <dbReference type="EC" id="2.7.11.1"/>
    </reaction>
</comment>
<evidence type="ECO:0000313" key="11">
    <source>
        <dbReference type="Ensembl" id="ENSVKKP00000001576.1"/>
    </source>
</evidence>
<keyword evidence="2" id="KW-0723">Serine/threonine-protein kinase</keyword>
<feature type="domain" description="Protein kinase" evidence="10">
    <location>
        <begin position="1"/>
        <end position="233"/>
    </location>
</feature>
<dbReference type="GO" id="GO:0035556">
    <property type="term" value="P:intracellular signal transduction"/>
    <property type="evidence" value="ECO:0007669"/>
    <property type="project" value="TreeGrafter"/>
</dbReference>
<keyword evidence="5" id="KW-0418">Kinase</keyword>
<evidence type="ECO:0000313" key="12">
    <source>
        <dbReference type="Proteomes" id="UP000694545"/>
    </source>
</evidence>
<accession>A0A8D2IRP8</accession>
<dbReference type="GO" id="GO:0005737">
    <property type="term" value="C:cytoplasm"/>
    <property type="evidence" value="ECO:0007669"/>
    <property type="project" value="TreeGrafter"/>
</dbReference>
<dbReference type="CDD" id="cd14075">
    <property type="entry name" value="STKc_NIM1"/>
    <property type="match status" value="1"/>
</dbReference>
<dbReference type="InterPro" id="IPR008271">
    <property type="entry name" value="Ser/Thr_kinase_AS"/>
</dbReference>
<keyword evidence="12" id="KW-1185">Reference proteome</keyword>
<reference evidence="11" key="1">
    <citation type="submission" date="2025-08" db="UniProtKB">
        <authorList>
            <consortium name="Ensembl"/>
        </authorList>
    </citation>
    <scope>IDENTIFICATION</scope>
</reference>
<dbReference type="GO" id="GO:0005524">
    <property type="term" value="F:ATP binding"/>
    <property type="evidence" value="ECO:0007669"/>
    <property type="project" value="UniProtKB-KW"/>
</dbReference>
<dbReference type="Ensembl" id="ENSVKKT00000001633.1">
    <property type="protein sequence ID" value="ENSVKKP00000001576.1"/>
    <property type="gene ID" value="ENSVKKG00000001213.1"/>
</dbReference>
<protein>
    <recommendedName>
        <fullName evidence="1">non-specific serine/threonine protein kinase</fullName>
        <ecNumber evidence="1">2.7.11.1</ecNumber>
    </recommendedName>
</protein>
<dbReference type="SMART" id="SM00220">
    <property type="entry name" value="S_TKc"/>
    <property type="match status" value="1"/>
</dbReference>
<evidence type="ECO:0000256" key="7">
    <source>
        <dbReference type="ARBA" id="ARBA00047899"/>
    </source>
</evidence>
<dbReference type="EC" id="2.7.11.1" evidence="1"/>
<dbReference type="InterPro" id="IPR011009">
    <property type="entry name" value="Kinase-like_dom_sf"/>
</dbReference>
<dbReference type="SUPFAM" id="SSF56112">
    <property type="entry name" value="Protein kinase-like (PK-like)"/>
    <property type="match status" value="1"/>
</dbReference>
<evidence type="ECO:0000256" key="1">
    <source>
        <dbReference type="ARBA" id="ARBA00012513"/>
    </source>
</evidence>
<dbReference type="Gene3D" id="1.10.510.10">
    <property type="entry name" value="Transferase(Phosphotransferase) domain 1"/>
    <property type="match status" value="1"/>
</dbReference>
<evidence type="ECO:0000256" key="4">
    <source>
        <dbReference type="ARBA" id="ARBA00022741"/>
    </source>
</evidence>
<name>A0A8D2IRP8_VARKO</name>
<keyword evidence="4" id="KW-0547">Nucleotide-binding</keyword>
<keyword evidence="9" id="KW-0812">Transmembrane</keyword>